<gene>
    <name evidence="1" type="ORF">SAMN04489707_102356</name>
</gene>
<dbReference type="STRING" id="343013.SAMN04489707_102356"/>
<keyword evidence="2" id="KW-1185">Reference proteome</keyword>
<name>A0A1I7J954_9BURK</name>
<reference evidence="1 2" key="1">
    <citation type="submission" date="2016-10" db="EMBL/GenBank/DDBJ databases">
        <authorList>
            <person name="de Groot N.N."/>
        </authorList>
    </citation>
    <scope>NUCLEOTIDE SEQUENCE [LARGE SCALE GENOMIC DNA]</scope>
    <source>
        <strain evidence="1 2">R-24608</strain>
    </source>
</reference>
<accession>A0A1I7J954</accession>
<dbReference type="CDD" id="cd08054">
    <property type="entry name" value="gp6"/>
    <property type="match status" value="1"/>
</dbReference>
<organism evidence="1 2">
    <name type="scientific">Paenacidovorax caeni</name>
    <dbReference type="NCBI Taxonomy" id="343013"/>
    <lineage>
        <taxon>Bacteria</taxon>
        <taxon>Pseudomonadati</taxon>
        <taxon>Pseudomonadota</taxon>
        <taxon>Betaproteobacteria</taxon>
        <taxon>Burkholderiales</taxon>
        <taxon>Comamonadaceae</taxon>
        <taxon>Paenacidovorax</taxon>
    </lineage>
</organism>
<dbReference type="Gene3D" id="1.10.3230.30">
    <property type="entry name" value="Phage gp6-like head-tail connector protein"/>
    <property type="match status" value="1"/>
</dbReference>
<evidence type="ECO:0000313" key="1">
    <source>
        <dbReference type="EMBL" id="SFU81705.1"/>
    </source>
</evidence>
<dbReference type="AlphaFoldDB" id="A0A1I7J954"/>
<dbReference type="OrthoDB" id="8452319at2"/>
<dbReference type="InterPro" id="IPR021146">
    <property type="entry name" value="Phage_gp6-like_head-tail"/>
</dbReference>
<dbReference type="EMBL" id="FPBX01000023">
    <property type="protein sequence ID" value="SFU81705.1"/>
    <property type="molecule type" value="Genomic_DNA"/>
</dbReference>
<sequence>MPLLSLDAAREHLRAQGVPDDADLQLKVNAAELLAQEYAGRRIYETQQELDDAVAAGAAGDTPPMVVNDLVRSAMLLILGHLYANREDVITGAIATDIPIGSRALLAPYRKGMGV</sequence>
<dbReference type="InterPro" id="IPR006450">
    <property type="entry name" value="Phage_HK97_gp6-like"/>
</dbReference>
<dbReference type="RefSeq" id="WP_054256441.1">
    <property type="nucleotide sequence ID" value="NZ_CYIG01000018.1"/>
</dbReference>
<dbReference type="Proteomes" id="UP000183656">
    <property type="component" value="Unassembled WGS sequence"/>
</dbReference>
<evidence type="ECO:0000313" key="2">
    <source>
        <dbReference type="Proteomes" id="UP000183656"/>
    </source>
</evidence>
<proteinExistence type="predicted"/>
<dbReference type="NCBIfam" id="TIGR01560">
    <property type="entry name" value="put_DNA_pack"/>
    <property type="match status" value="1"/>
</dbReference>
<protein>
    <submittedName>
        <fullName evidence="1">Phage gp6-like head-tail connector protein</fullName>
    </submittedName>
</protein>
<dbReference type="Pfam" id="PF05135">
    <property type="entry name" value="Phage_connect_1"/>
    <property type="match status" value="1"/>
</dbReference>